<comment type="similarity">
    <text evidence="2 9">Belongs to the cytochrome P450 family.</text>
</comment>
<evidence type="ECO:0000256" key="8">
    <source>
        <dbReference type="PIRSR" id="PIRSR602403-1"/>
    </source>
</evidence>
<keyword evidence="5 9" id="KW-0560">Oxidoreductase</keyword>
<evidence type="ECO:0000256" key="3">
    <source>
        <dbReference type="ARBA" id="ARBA00022617"/>
    </source>
</evidence>
<dbReference type="InterPro" id="IPR050121">
    <property type="entry name" value="Cytochrome_P450_monoxygenase"/>
</dbReference>
<organism evidence="10 11">
    <name type="scientific">Colletotrichum noveboracense</name>
    <dbReference type="NCBI Taxonomy" id="2664923"/>
    <lineage>
        <taxon>Eukaryota</taxon>
        <taxon>Fungi</taxon>
        <taxon>Dikarya</taxon>
        <taxon>Ascomycota</taxon>
        <taxon>Pezizomycotina</taxon>
        <taxon>Sordariomycetes</taxon>
        <taxon>Hypocreomycetidae</taxon>
        <taxon>Glomerellales</taxon>
        <taxon>Glomerellaceae</taxon>
        <taxon>Colletotrichum</taxon>
        <taxon>Colletotrichum gloeosporioides species complex</taxon>
    </lineage>
</organism>
<dbReference type="Pfam" id="PF00067">
    <property type="entry name" value="p450"/>
    <property type="match status" value="1"/>
</dbReference>
<gene>
    <name evidence="10" type="ORF">CGXH109_LOCUS68298</name>
</gene>
<comment type="caution">
    <text evidence="10">The sequence shown here is derived from an EMBL/GenBank/DDBJ whole genome shotgun (WGS) entry which is preliminary data.</text>
</comment>
<evidence type="ECO:0000256" key="1">
    <source>
        <dbReference type="ARBA" id="ARBA00001971"/>
    </source>
</evidence>
<evidence type="ECO:0008006" key="12">
    <source>
        <dbReference type="Google" id="ProtNLM"/>
    </source>
</evidence>
<evidence type="ECO:0000313" key="11">
    <source>
        <dbReference type="Proteomes" id="UP001152533"/>
    </source>
</evidence>
<keyword evidence="7 9" id="KW-0503">Monooxygenase</keyword>
<evidence type="ECO:0000256" key="6">
    <source>
        <dbReference type="ARBA" id="ARBA00023004"/>
    </source>
</evidence>
<dbReference type="InterPro" id="IPR036396">
    <property type="entry name" value="Cyt_P450_sf"/>
</dbReference>
<comment type="cofactor">
    <cofactor evidence="1 8">
        <name>heme</name>
        <dbReference type="ChEBI" id="CHEBI:30413"/>
    </cofactor>
</comment>
<evidence type="ECO:0000256" key="2">
    <source>
        <dbReference type="ARBA" id="ARBA00010617"/>
    </source>
</evidence>
<dbReference type="AlphaFoldDB" id="A0A9W4RU96"/>
<sequence>MMDWSVILLLFGAGPLLVLTISAIRRVFLSPLCNFPGPKLAALTLWNEFYWDVVKRGTFIWRIEDMHKKYGPIVRINPYELHIIDPEFYDELYSSNRKSDKYRWWTNLAGADGSSFSTVPHDLHRRRRGALNPFFSVRSVTQLEPLIRSKVEKLSARFGAIAQTGEVVRLDAAFMALTMDIICDYAFANDRKYLDEPDFKLIWKETIIGAFEGGALAIYFAGKRVLKQQIEPILDGKDSQPGAASRTIFHMLRDSDLPSEEKTLQRLCDEAEILTGAGSETTAQTLTRILFYLKSVPDTLKRLRDEIDAAMPSATEILCWADLQKLPYLTSVIREGLRLSYGVTTRLPRIAHHDIQYGGYVIRAGTPVSETPYFVLMHPSVFPETQIFKPERWLEAEKQGKRLGKYLVSFGKGSRQCLGMK</sequence>
<dbReference type="CDD" id="cd11062">
    <property type="entry name" value="CYP58-like"/>
    <property type="match status" value="1"/>
</dbReference>
<protein>
    <recommendedName>
        <fullName evidence="12">Cytochrome P450</fullName>
    </recommendedName>
</protein>
<dbReference type="PANTHER" id="PTHR24305:SF157">
    <property type="entry name" value="N-ACETYLTRYPTOPHAN 6-HYDROXYLASE IVOC-RELATED"/>
    <property type="match status" value="1"/>
</dbReference>
<name>A0A9W4RU96_9PEZI</name>
<keyword evidence="4 8" id="KW-0479">Metal-binding</keyword>
<dbReference type="Proteomes" id="UP001152533">
    <property type="component" value="Unassembled WGS sequence"/>
</dbReference>
<dbReference type="SUPFAM" id="SSF48264">
    <property type="entry name" value="Cytochrome P450"/>
    <property type="match status" value="1"/>
</dbReference>
<dbReference type="InterPro" id="IPR001128">
    <property type="entry name" value="Cyt_P450"/>
</dbReference>
<accession>A0A9W4RU96</accession>
<dbReference type="InterPro" id="IPR017972">
    <property type="entry name" value="Cyt_P450_CS"/>
</dbReference>
<evidence type="ECO:0000256" key="7">
    <source>
        <dbReference type="ARBA" id="ARBA00023033"/>
    </source>
</evidence>
<dbReference type="GO" id="GO:0005506">
    <property type="term" value="F:iron ion binding"/>
    <property type="evidence" value="ECO:0007669"/>
    <property type="project" value="InterPro"/>
</dbReference>
<dbReference type="PRINTS" id="PR00465">
    <property type="entry name" value="EP450IV"/>
</dbReference>
<feature type="binding site" description="axial binding residue" evidence="8">
    <location>
        <position position="417"/>
    </location>
    <ligand>
        <name>heme</name>
        <dbReference type="ChEBI" id="CHEBI:30413"/>
    </ligand>
    <ligandPart>
        <name>Fe</name>
        <dbReference type="ChEBI" id="CHEBI:18248"/>
    </ligandPart>
</feature>
<evidence type="ECO:0000313" key="10">
    <source>
        <dbReference type="EMBL" id="CAI0647710.1"/>
    </source>
</evidence>
<dbReference type="Gene3D" id="1.10.630.10">
    <property type="entry name" value="Cytochrome P450"/>
    <property type="match status" value="1"/>
</dbReference>
<evidence type="ECO:0000256" key="4">
    <source>
        <dbReference type="ARBA" id="ARBA00022723"/>
    </source>
</evidence>
<dbReference type="InterPro" id="IPR002403">
    <property type="entry name" value="Cyt_P450_E_grp-IV"/>
</dbReference>
<proteinExistence type="inferred from homology"/>
<dbReference type="PROSITE" id="PS00086">
    <property type="entry name" value="CYTOCHROME_P450"/>
    <property type="match status" value="1"/>
</dbReference>
<keyword evidence="6 8" id="KW-0408">Iron</keyword>
<dbReference type="GO" id="GO:0020037">
    <property type="term" value="F:heme binding"/>
    <property type="evidence" value="ECO:0007669"/>
    <property type="project" value="InterPro"/>
</dbReference>
<dbReference type="EMBL" id="CAMGZC010000464">
    <property type="protein sequence ID" value="CAI0647710.1"/>
    <property type="molecule type" value="Genomic_DNA"/>
</dbReference>
<reference evidence="10" key="1">
    <citation type="submission" date="2022-08" db="EMBL/GenBank/DDBJ databases">
        <authorList>
            <person name="Giroux E."/>
            <person name="Giroux E."/>
        </authorList>
    </citation>
    <scope>NUCLEOTIDE SEQUENCE</scope>
    <source>
        <strain evidence="10">H1091258</strain>
    </source>
</reference>
<dbReference type="GO" id="GO:0016705">
    <property type="term" value="F:oxidoreductase activity, acting on paired donors, with incorporation or reduction of molecular oxygen"/>
    <property type="evidence" value="ECO:0007669"/>
    <property type="project" value="InterPro"/>
</dbReference>
<keyword evidence="11" id="KW-1185">Reference proteome</keyword>
<dbReference type="PANTHER" id="PTHR24305">
    <property type="entry name" value="CYTOCHROME P450"/>
    <property type="match status" value="1"/>
</dbReference>
<dbReference type="PRINTS" id="PR00385">
    <property type="entry name" value="P450"/>
</dbReference>
<dbReference type="GO" id="GO:0004497">
    <property type="term" value="F:monooxygenase activity"/>
    <property type="evidence" value="ECO:0007669"/>
    <property type="project" value="UniProtKB-KW"/>
</dbReference>
<evidence type="ECO:0000256" key="5">
    <source>
        <dbReference type="ARBA" id="ARBA00023002"/>
    </source>
</evidence>
<evidence type="ECO:0000256" key="9">
    <source>
        <dbReference type="RuleBase" id="RU000461"/>
    </source>
</evidence>
<keyword evidence="3 8" id="KW-0349">Heme</keyword>